<dbReference type="WBParaSite" id="SMRG1_5670.1">
    <property type="protein sequence ID" value="SMRG1_5670.1"/>
    <property type="gene ID" value="SMRG1_5670"/>
</dbReference>
<evidence type="ECO:0000256" key="1">
    <source>
        <dbReference type="SAM" id="MobiDB-lite"/>
    </source>
</evidence>
<feature type="compositionally biased region" description="Polar residues" evidence="1">
    <location>
        <begin position="1"/>
        <end position="11"/>
    </location>
</feature>
<feature type="region of interest" description="Disordered" evidence="1">
    <location>
        <begin position="1"/>
        <end position="65"/>
    </location>
</feature>
<dbReference type="PANTHER" id="PTHR16022:SF0">
    <property type="entry name" value="CYTOPLASMIC DYNEIN 2 INTERMEDIATE CHAIN 1"/>
    <property type="match status" value="1"/>
</dbReference>
<dbReference type="Proteomes" id="UP000050790">
    <property type="component" value="Unassembled WGS sequence"/>
</dbReference>
<organism evidence="2 3">
    <name type="scientific">Schistosoma margrebowiei</name>
    <dbReference type="NCBI Taxonomy" id="48269"/>
    <lineage>
        <taxon>Eukaryota</taxon>
        <taxon>Metazoa</taxon>
        <taxon>Spiralia</taxon>
        <taxon>Lophotrochozoa</taxon>
        <taxon>Platyhelminthes</taxon>
        <taxon>Trematoda</taxon>
        <taxon>Digenea</taxon>
        <taxon>Strigeidida</taxon>
        <taxon>Schistosomatoidea</taxon>
        <taxon>Schistosomatidae</taxon>
        <taxon>Schistosoma</taxon>
    </lineage>
</organism>
<name>A0AA85A0A7_9TREM</name>
<dbReference type="PANTHER" id="PTHR16022">
    <property type="entry name" value="WD REPEAT DOMAIN 60"/>
    <property type="match status" value="1"/>
</dbReference>
<dbReference type="SUPFAM" id="SSF50978">
    <property type="entry name" value="WD40 repeat-like"/>
    <property type="match status" value="1"/>
</dbReference>
<dbReference type="InterPro" id="IPR036322">
    <property type="entry name" value="WD40_repeat_dom_sf"/>
</dbReference>
<sequence length="1115" mass="126984">MQRAQMSQQSGCYKDKSQVKNSFDLKPKRTYQKIHHKTHSVNNPPGKGHLKEQTNSKVEKHHNGNQLTRNIDPIQKSEENLVKYNKVSKISASESSPVPDVSYLKNSVSFNSQSNRNIHYAFKGSSNEFKANHSIENGFQSNHTKNNVLPFVERKLGMEKRFVDHQNYKLKKSDGVCLDQSFTTEIHPIEESDNDYSSDFSDECSSVSSFSSSKTQKLLSVDRPNNHKEMTGICESVLTTQISGFTMPVKVIDNTNNGMNMKVVDFEQSNRLPNHHYISSNVKCRAKDLLKLVGLSLNEFTNVFELKPIDGYEFYILHSNKCKNWNHCHVQTNDDAFHREVQTEPIDISHDVWTQQPSDENGEFCGRVGSNNNPHVNDSYNLSHSNDFNHVSSKTILHELAKEFCLGVNTYNTTVNDKTEHVTNTFSINEFNTPENSTFMMNPNHRLPDSLLENLQLMLNLINEETLANLSYLPKESITNQNDFQSTENDFVEIFFQLKDDCFSIESKFDRGYNDIQNKKLQNTPSKNNVTTVNANEISKLQSFSYIWENYECVACDCASQNQAVILTIHRPVRLNHEEEEIKSLFNYSRSAGEFICIWTEIGVKLLPDRLLYCPGLSETGLKGANLNCAVFSPDNDANLVIAGLHDGGLSIWDQHNYLNEIPMKSTNLSILADVQHQSVSTGFNEFLNLPVLLPTYKTSLAEYKDSTNTCKLQSSVNCMTQQHNHFSPIISVKIAVGDHHRYRELVNESNTDIDKFQLLALDEIGNISLWLVLMNQKYRVQNTIESLAGSQIDYCLSPGTSRLRIIRLLFIEYKSTQINIPASLTENILKFQIEENNWNLSNRLNNKVITTCLAITKHGNFLIGYSNGQIIHRGRTPNQTVYPKLFSRILCCSAVQTLETHPNPELHVFIAGYTDGKICLYKTNYFQPILEWDVTSSVPITNLSKIKLTKNKDDTVASISESISKISVNHSFISIRKLIWSATRSSVFFSLDSNNQIILWDIVNIFNLINNSLLLIDTESNLKNDYPINMNMNDKKILSCQINDICISKLPCSRHINRISSSSVAPILTHSSPLFILFYPHKISIHWINSRWINESVNENTLLMKTLDSFSSIS</sequence>
<dbReference type="InterPro" id="IPR042505">
    <property type="entry name" value="DYNC2I1"/>
</dbReference>
<evidence type="ECO:0000313" key="3">
    <source>
        <dbReference type="WBParaSite" id="SMRG1_5670.1"/>
    </source>
</evidence>
<feature type="compositionally biased region" description="Basic residues" evidence="1">
    <location>
        <begin position="28"/>
        <end position="39"/>
    </location>
</feature>
<dbReference type="GO" id="GO:0005929">
    <property type="term" value="C:cilium"/>
    <property type="evidence" value="ECO:0007669"/>
    <property type="project" value="GOC"/>
</dbReference>
<reference evidence="3" key="1">
    <citation type="submission" date="2023-11" db="UniProtKB">
        <authorList>
            <consortium name="WormBaseParasite"/>
        </authorList>
    </citation>
    <scope>IDENTIFICATION</scope>
</reference>
<feature type="compositionally biased region" description="Basic and acidic residues" evidence="1">
    <location>
        <begin position="49"/>
        <end position="62"/>
    </location>
</feature>
<dbReference type="GO" id="GO:0045503">
    <property type="term" value="F:dynein light chain binding"/>
    <property type="evidence" value="ECO:0007669"/>
    <property type="project" value="InterPro"/>
</dbReference>
<protein>
    <submittedName>
        <fullName evidence="3">Uncharacterized protein</fullName>
    </submittedName>
</protein>
<proteinExistence type="predicted"/>
<accession>A0AA85A0A7</accession>
<feature type="compositionally biased region" description="Basic and acidic residues" evidence="1">
    <location>
        <begin position="13"/>
        <end position="27"/>
    </location>
</feature>
<dbReference type="GO" id="GO:0005868">
    <property type="term" value="C:cytoplasmic dynein complex"/>
    <property type="evidence" value="ECO:0007669"/>
    <property type="project" value="InterPro"/>
</dbReference>
<dbReference type="GO" id="GO:0042073">
    <property type="term" value="P:intraciliary transport"/>
    <property type="evidence" value="ECO:0007669"/>
    <property type="project" value="InterPro"/>
</dbReference>
<evidence type="ECO:0000313" key="2">
    <source>
        <dbReference type="Proteomes" id="UP000050790"/>
    </source>
</evidence>
<dbReference type="AlphaFoldDB" id="A0AA85A0A7"/>
<dbReference type="GO" id="GO:0045504">
    <property type="term" value="F:dynein heavy chain binding"/>
    <property type="evidence" value="ECO:0007669"/>
    <property type="project" value="InterPro"/>
</dbReference>